<dbReference type="InterPro" id="IPR012337">
    <property type="entry name" value="RNaseH-like_sf"/>
</dbReference>
<dbReference type="SUPFAM" id="SSF53098">
    <property type="entry name" value="Ribonuclease H-like"/>
    <property type="match status" value="1"/>
</dbReference>
<comment type="caution">
    <text evidence="1">The sequence shown here is derived from an EMBL/GenBank/DDBJ whole genome shotgun (WGS) entry which is preliminary data.</text>
</comment>
<reference evidence="1" key="1">
    <citation type="journal article" date="2023" name="Science">
        <title>Genome structures resolve the early diversification of teleost fishes.</title>
        <authorList>
            <person name="Parey E."/>
            <person name="Louis A."/>
            <person name="Montfort J."/>
            <person name="Bouchez O."/>
            <person name="Roques C."/>
            <person name="Iampietro C."/>
            <person name="Lluch J."/>
            <person name="Castinel A."/>
            <person name="Donnadieu C."/>
            <person name="Desvignes T."/>
            <person name="Floi Bucao C."/>
            <person name="Jouanno E."/>
            <person name="Wen M."/>
            <person name="Mejri S."/>
            <person name="Dirks R."/>
            <person name="Jansen H."/>
            <person name="Henkel C."/>
            <person name="Chen W.J."/>
            <person name="Zahm M."/>
            <person name="Cabau C."/>
            <person name="Klopp C."/>
            <person name="Thompson A.W."/>
            <person name="Robinson-Rechavi M."/>
            <person name="Braasch I."/>
            <person name="Lecointre G."/>
            <person name="Bobe J."/>
            <person name="Postlethwait J.H."/>
            <person name="Berthelot C."/>
            <person name="Roest Crollius H."/>
            <person name="Guiguen Y."/>
        </authorList>
    </citation>
    <scope>NUCLEOTIDE SEQUENCE</scope>
    <source>
        <strain evidence="1">NC1722</strain>
    </source>
</reference>
<proteinExistence type="predicted"/>
<dbReference type="Proteomes" id="UP001221898">
    <property type="component" value="Unassembled WGS sequence"/>
</dbReference>
<evidence type="ECO:0000313" key="2">
    <source>
        <dbReference type="Proteomes" id="UP001221898"/>
    </source>
</evidence>
<evidence type="ECO:0000313" key="1">
    <source>
        <dbReference type="EMBL" id="KAJ8413776.1"/>
    </source>
</evidence>
<dbReference type="AlphaFoldDB" id="A0AAD7T3P0"/>
<organism evidence="1 2">
    <name type="scientific">Aldrovandia affinis</name>
    <dbReference type="NCBI Taxonomy" id="143900"/>
    <lineage>
        <taxon>Eukaryota</taxon>
        <taxon>Metazoa</taxon>
        <taxon>Chordata</taxon>
        <taxon>Craniata</taxon>
        <taxon>Vertebrata</taxon>
        <taxon>Euteleostomi</taxon>
        <taxon>Actinopterygii</taxon>
        <taxon>Neopterygii</taxon>
        <taxon>Teleostei</taxon>
        <taxon>Notacanthiformes</taxon>
        <taxon>Halosauridae</taxon>
        <taxon>Aldrovandia</taxon>
    </lineage>
</organism>
<dbReference type="EMBL" id="JAINUG010000014">
    <property type="protein sequence ID" value="KAJ8413776.1"/>
    <property type="molecule type" value="Genomic_DNA"/>
</dbReference>
<sequence>MEENHTAANIAQRLGEVADAYGIPASKRVAVVHDNAANMVLCADILGTVEEWGQVKGVRTFPHGGTVTITILANLKHRHLAIAEDDSPTTKSLKAKLVEEIDHRWQINDRLFESSLNVQAAVVDPRFKQFHFLDDGKGDEAYICVSQLADRLNTAQRPEQGQAAG</sequence>
<keyword evidence="2" id="KW-1185">Reference proteome</keyword>
<name>A0AAD7T3P0_9TELE</name>
<protein>
    <submittedName>
        <fullName evidence="1">Uncharacterized protein</fullName>
    </submittedName>
</protein>
<accession>A0AAD7T3P0</accession>
<gene>
    <name evidence="1" type="ORF">AAFF_G00063740</name>
</gene>